<name>A0A3E4EE08_9FIRM</name>
<gene>
    <name evidence="1" type="ORF">DXD95_06340</name>
</gene>
<dbReference type="AlphaFoldDB" id="A0A3E4EE08"/>
<accession>A0A3E4EE08</accession>
<protein>
    <submittedName>
        <fullName evidence="1">Uncharacterized protein</fullName>
    </submittedName>
</protein>
<reference evidence="1 2" key="1">
    <citation type="submission" date="2018-08" db="EMBL/GenBank/DDBJ databases">
        <title>A genome reference for cultivated species of the human gut microbiota.</title>
        <authorList>
            <person name="Zou Y."/>
            <person name="Xue W."/>
            <person name="Luo G."/>
        </authorList>
    </citation>
    <scope>NUCLEOTIDE SEQUENCE [LARGE SCALE GENOMIC DNA]</scope>
    <source>
        <strain evidence="1 2">TM10-3</strain>
    </source>
</reference>
<organism evidence="1 2">
    <name type="scientific">Agathobacter rectalis</name>
    <dbReference type="NCBI Taxonomy" id="39491"/>
    <lineage>
        <taxon>Bacteria</taxon>
        <taxon>Bacillati</taxon>
        <taxon>Bacillota</taxon>
        <taxon>Clostridia</taxon>
        <taxon>Lachnospirales</taxon>
        <taxon>Lachnospiraceae</taxon>
        <taxon>Agathobacter</taxon>
    </lineage>
</organism>
<comment type="caution">
    <text evidence="1">The sequence shown here is derived from an EMBL/GenBank/DDBJ whole genome shotgun (WGS) entry which is preliminary data.</text>
</comment>
<proteinExistence type="predicted"/>
<dbReference type="Proteomes" id="UP000260642">
    <property type="component" value="Unassembled WGS sequence"/>
</dbReference>
<dbReference type="EMBL" id="QSOB01000007">
    <property type="protein sequence ID" value="RGI69010.1"/>
    <property type="molecule type" value="Genomic_DNA"/>
</dbReference>
<dbReference type="RefSeq" id="WP_117482303.1">
    <property type="nucleotide sequence ID" value="NZ_QSOB01000007.1"/>
</dbReference>
<evidence type="ECO:0000313" key="2">
    <source>
        <dbReference type="Proteomes" id="UP000260642"/>
    </source>
</evidence>
<evidence type="ECO:0000313" key="1">
    <source>
        <dbReference type="EMBL" id="RGI69010.1"/>
    </source>
</evidence>
<sequence>MEISVYLKDYVEKLKKDKMKPFYNKKNNNFEIDNIYDYLKIIDILQNEKEKDRNAVLIVALPRKNLYDGLDEYRDLIYKAHDQSFLLSWLEKNPGNLYTYLGMVYVPNSLFFKTPSYITEREKRQSSVFMLFANSIVDVEKDTCISDEEAAYLILEGEEYYKKHYGSEKSIFKLHPTLKRLSKQQYQMNFTEVIIPKKVKKDILRQLSNIGISKSYLFPEMEYTAEYIKNKYIFGTQRLINGNFDADYEL</sequence>